<sequence>MIRGPTFWIVALAIAAAATGLYLEHRRLHPPPPQGLIVADVGGPPPAATFLSVDGKPRQLSDWRGKRVLLNFWATWCAPCRREMPLLSENAARYRARNVAIVGVAEDTAVAVRGYLAEKPVDYPILLADTDAPGGSLSFGNTRRVLPYSVLIGEDGRILRQKLGTFSQAELDEWLAPER</sequence>
<dbReference type="SUPFAM" id="SSF52833">
    <property type="entry name" value="Thioredoxin-like"/>
    <property type="match status" value="1"/>
</dbReference>
<keyword evidence="4" id="KW-0472">Membrane</keyword>
<evidence type="ECO:0000256" key="4">
    <source>
        <dbReference type="SAM" id="Phobius"/>
    </source>
</evidence>
<evidence type="ECO:0000256" key="2">
    <source>
        <dbReference type="ARBA" id="ARBA00022748"/>
    </source>
</evidence>
<dbReference type="InterPro" id="IPR017937">
    <property type="entry name" value="Thioredoxin_CS"/>
</dbReference>
<comment type="caution">
    <text evidence="6">The sequence shown here is derived from an EMBL/GenBank/DDBJ whole genome shotgun (WGS) entry which is preliminary data.</text>
</comment>
<dbReference type="Gene3D" id="3.40.30.10">
    <property type="entry name" value="Glutaredoxin"/>
    <property type="match status" value="1"/>
</dbReference>
<keyword evidence="4" id="KW-1133">Transmembrane helix</keyword>
<dbReference type="PROSITE" id="PS00194">
    <property type="entry name" value="THIOREDOXIN_1"/>
    <property type="match status" value="1"/>
</dbReference>
<organism evidence="6 7">
    <name type="scientific">Luteibacter yeojuensis</name>
    <dbReference type="NCBI Taxonomy" id="345309"/>
    <lineage>
        <taxon>Bacteria</taxon>
        <taxon>Pseudomonadati</taxon>
        <taxon>Pseudomonadota</taxon>
        <taxon>Gammaproteobacteria</taxon>
        <taxon>Lysobacterales</taxon>
        <taxon>Rhodanobacteraceae</taxon>
        <taxon>Luteibacter</taxon>
    </lineage>
</organism>
<dbReference type="Pfam" id="PF08534">
    <property type="entry name" value="Redoxin"/>
    <property type="match status" value="1"/>
</dbReference>
<keyword evidence="2" id="KW-0201">Cytochrome c-type biogenesis</keyword>
<dbReference type="AlphaFoldDB" id="A0A7X5TQ19"/>
<dbReference type="CDD" id="cd02966">
    <property type="entry name" value="TlpA_like_family"/>
    <property type="match status" value="1"/>
</dbReference>
<dbReference type="InterPro" id="IPR050553">
    <property type="entry name" value="Thioredoxin_ResA/DsbE_sf"/>
</dbReference>
<feature type="domain" description="Thioredoxin" evidence="5">
    <location>
        <begin position="39"/>
        <end position="179"/>
    </location>
</feature>
<keyword evidence="3" id="KW-0676">Redox-active center</keyword>
<evidence type="ECO:0000256" key="3">
    <source>
        <dbReference type="ARBA" id="ARBA00023284"/>
    </source>
</evidence>
<accession>A0A7X5TQ19</accession>
<keyword evidence="4" id="KW-0812">Transmembrane</keyword>
<dbReference type="PROSITE" id="PS51352">
    <property type="entry name" value="THIOREDOXIN_2"/>
    <property type="match status" value="1"/>
</dbReference>
<dbReference type="Proteomes" id="UP000518878">
    <property type="component" value="Unassembled WGS sequence"/>
</dbReference>
<evidence type="ECO:0000259" key="5">
    <source>
        <dbReference type="PROSITE" id="PS51352"/>
    </source>
</evidence>
<proteinExistence type="predicted"/>
<dbReference type="InterPro" id="IPR013766">
    <property type="entry name" value="Thioredoxin_domain"/>
</dbReference>
<feature type="transmembrane region" description="Helical" evidence="4">
    <location>
        <begin position="6"/>
        <end position="23"/>
    </location>
</feature>
<dbReference type="InterPro" id="IPR013740">
    <property type="entry name" value="Redoxin"/>
</dbReference>
<dbReference type="EMBL" id="JAAQTL010000001">
    <property type="protein sequence ID" value="NID16051.1"/>
    <property type="molecule type" value="Genomic_DNA"/>
</dbReference>
<evidence type="ECO:0000313" key="6">
    <source>
        <dbReference type="EMBL" id="NID16051.1"/>
    </source>
</evidence>
<dbReference type="GO" id="GO:0015036">
    <property type="term" value="F:disulfide oxidoreductase activity"/>
    <property type="evidence" value="ECO:0007669"/>
    <property type="project" value="UniProtKB-ARBA"/>
</dbReference>
<protein>
    <submittedName>
        <fullName evidence="6">TlpA family protein disulfide reductase</fullName>
    </submittedName>
</protein>
<keyword evidence="7" id="KW-1185">Reference proteome</keyword>
<name>A0A7X5TQ19_9GAMM</name>
<dbReference type="PANTHER" id="PTHR42852">
    <property type="entry name" value="THIOL:DISULFIDE INTERCHANGE PROTEIN DSBE"/>
    <property type="match status" value="1"/>
</dbReference>
<dbReference type="PANTHER" id="PTHR42852:SF17">
    <property type="entry name" value="THIOREDOXIN-LIKE PROTEIN HI_1115"/>
    <property type="match status" value="1"/>
</dbReference>
<reference evidence="6 7" key="1">
    <citation type="journal article" date="2006" name="Int. J. Syst. Evol. Microbiol.">
        <title>Dyella yeojuensis sp. nov., isolated from greenhouse soil in Korea.</title>
        <authorList>
            <person name="Kim B.Y."/>
            <person name="Weon H.Y."/>
            <person name="Lee K.H."/>
            <person name="Seok S.J."/>
            <person name="Kwon S.W."/>
            <person name="Go S.J."/>
            <person name="Stackebrandt E."/>
        </authorList>
    </citation>
    <scope>NUCLEOTIDE SEQUENCE [LARGE SCALE GENOMIC DNA]</scope>
    <source>
        <strain evidence="6 7">DSM 17673</strain>
    </source>
</reference>
<dbReference type="GO" id="GO:0030313">
    <property type="term" value="C:cell envelope"/>
    <property type="evidence" value="ECO:0007669"/>
    <property type="project" value="UniProtKB-SubCell"/>
</dbReference>
<gene>
    <name evidence="6" type="ORF">HBF32_11330</name>
</gene>
<dbReference type="GO" id="GO:0017004">
    <property type="term" value="P:cytochrome complex assembly"/>
    <property type="evidence" value="ECO:0007669"/>
    <property type="project" value="UniProtKB-KW"/>
</dbReference>
<evidence type="ECO:0000256" key="1">
    <source>
        <dbReference type="ARBA" id="ARBA00004196"/>
    </source>
</evidence>
<dbReference type="RefSeq" id="WP_166699724.1">
    <property type="nucleotide sequence ID" value="NZ_JAAQTL010000001.1"/>
</dbReference>
<comment type="subcellular location">
    <subcellularLocation>
        <location evidence="1">Cell envelope</location>
    </subcellularLocation>
</comment>
<evidence type="ECO:0000313" key="7">
    <source>
        <dbReference type="Proteomes" id="UP000518878"/>
    </source>
</evidence>
<dbReference type="InterPro" id="IPR036249">
    <property type="entry name" value="Thioredoxin-like_sf"/>
</dbReference>